<protein>
    <submittedName>
        <fullName evidence="2">Non-homologous end-joining DNA ligase</fullName>
        <ecNumber evidence="2">6.5.1.1</ecNumber>
    </submittedName>
</protein>
<keyword evidence="2" id="KW-0436">Ligase</keyword>
<evidence type="ECO:0000313" key="3">
    <source>
        <dbReference type="Proteomes" id="UP001199916"/>
    </source>
</evidence>
<name>A0ABS8YDE1_9BACL</name>
<dbReference type="PANTHER" id="PTHR42705:SF2">
    <property type="entry name" value="BIFUNCTIONAL NON-HOMOLOGOUS END JOINING PROTEIN LIGD"/>
    <property type="match status" value="1"/>
</dbReference>
<dbReference type="RefSeq" id="WP_233696043.1">
    <property type="nucleotide sequence ID" value="NZ_JAJNBZ010000003.1"/>
</dbReference>
<reference evidence="2 3" key="1">
    <citation type="submission" date="2021-11" db="EMBL/GenBank/DDBJ databases">
        <title>Draft genome sequence of Paenibacillus profundus YoMME, a new Gram-positive bacteria with exoelectrogenic properties.</title>
        <authorList>
            <person name="Hubenova Y."/>
            <person name="Hubenova E."/>
            <person name="Manasiev Y."/>
            <person name="Peykov S."/>
            <person name="Mitov M."/>
        </authorList>
    </citation>
    <scope>NUCLEOTIDE SEQUENCE [LARGE SCALE GENOMIC DNA]</scope>
    <source>
        <strain evidence="2 3">YoMME</strain>
    </source>
</reference>
<proteinExistence type="predicted"/>
<dbReference type="NCBIfam" id="TIGR02778">
    <property type="entry name" value="ligD_pol"/>
    <property type="match status" value="1"/>
</dbReference>
<sequence>MGKQASTALNVDGHELVITNPNKMLWPEMGITKVRFIQELIRLSPFLLPACRDRYLTTIRYPDGVDGHFFYQKNAPAPTPAFVHTAVQEGIEYVVLQHVPTLIWLGNLACIEYHPSLHRVQDPFPSEWIIDLDPSVQEEERIMEAAAIVGQLLQQLGIHSIPKTSGATGVQLVIPIKKGPSFTQLKELGLLLATYLCEQHPKLFTIERFKKNRGDRIYIDYMQHDAGRTIAAPYTPRATRYASVSMPLTWDEVHRNPKPREFNLLNAAERLQAIGDLIQQAVPQPIEAVLQALSAQMLTKQT</sequence>
<dbReference type="InterPro" id="IPR052171">
    <property type="entry name" value="NHEJ_LigD"/>
</dbReference>
<feature type="domain" description="DNA ligase D polymerase" evidence="1">
    <location>
        <begin position="32"/>
        <end position="277"/>
    </location>
</feature>
<dbReference type="EMBL" id="JAJNBZ010000003">
    <property type="protein sequence ID" value="MCE5168904.1"/>
    <property type="molecule type" value="Genomic_DNA"/>
</dbReference>
<dbReference type="GO" id="GO:0003910">
    <property type="term" value="F:DNA ligase (ATP) activity"/>
    <property type="evidence" value="ECO:0007669"/>
    <property type="project" value="UniProtKB-EC"/>
</dbReference>
<accession>A0ABS8YDE1</accession>
<dbReference type="CDD" id="cd04861">
    <property type="entry name" value="LigD_Pol_like"/>
    <property type="match status" value="1"/>
</dbReference>
<dbReference type="EC" id="6.5.1.1" evidence="2"/>
<evidence type="ECO:0000259" key="1">
    <source>
        <dbReference type="Pfam" id="PF21686"/>
    </source>
</evidence>
<dbReference type="InterPro" id="IPR014145">
    <property type="entry name" value="LigD_pol_dom"/>
</dbReference>
<dbReference type="Pfam" id="PF21686">
    <property type="entry name" value="LigD_Prim-Pol"/>
    <property type="match status" value="1"/>
</dbReference>
<evidence type="ECO:0000313" key="2">
    <source>
        <dbReference type="EMBL" id="MCE5168904.1"/>
    </source>
</evidence>
<dbReference type="PANTHER" id="PTHR42705">
    <property type="entry name" value="BIFUNCTIONAL NON-HOMOLOGOUS END JOINING PROTEIN LIGD"/>
    <property type="match status" value="1"/>
</dbReference>
<organism evidence="2 3">
    <name type="scientific">Paenibacillus profundus</name>
    <dbReference type="NCBI Taxonomy" id="1173085"/>
    <lineage>
        <taxon>Bacteria</taxon>
        <taxon>Bacillati</taxon>
        <taxon>Bacillota</taxon>
        <taxon>Bacilli</taxon>
        <taxon>Bacillales</taxon>
        <taxon>Paenibacillaceae</taxon>
        <taxon>Paenibacillus</taxon>
    </lineage>
</organism>
<dbReference type="Gene3D" id="3.90.920.10">
    <property type="entry name" value="DNA primase, PRIM domain"/>
    <property type="match status" value="1"/>
</dbReference>
<dbReference type="Proteomes" id="UP001199916">
    <property type="component" value="Unassembled WGS sequence"/>
</dbReference>
<gene>
    <name evidence="2" type="primary">ligD</name>
    <name evidence="2" type="ORF">LQV63_06235</name>
</gene>
<comment type="caution">
    <text evidence="2">The sequence shown here is derived from an EMBL/GenBank/DDBJ whole genome shotgun (WGS) entry which is preliminary data.</text>
</comment>
<keyword evidence="3" id="KW-1185">Reference proteome</keyword>